<proteinExistence type="predicted"/>
<evidence type="ECO:0000313" key="5">
    <source>
        <dbReference type="EnsemblPlants" id="AES87768"/>
    </source>
</evidence>
<dbReference type="Gramene" id="rna21942">
    <property type="protein sequence ID" value="RHN59790.1"/>
    <property type="gene ID" value="gene21942"/>
</dbReference>
<evidence type="ECO:0000313" key="4">
    <source>
        <dbReference type="EMBL" id="RHN59790.1"/>
    </source>
</evidence>
<organism evidence="3 6">
    <name type="scientific">Medicago truncatula</name>
    <name type="common">Barrel medic</name>
    <name type="synonym">Medicago tribuloides</name>
    <dbReference type="NCBI Taxonomy" id="3880"/>
    <lineage>
        <taxon>Eukaryota</taxon>
        <taxon>Viridiplantae</taxon>
        <taxon>Streptophyta</taxon>
        <taxon>Embryophyta</taxon>
        <taxon>Tracheophyta</taxon>
        <taxon>Spermatophyta</taxon>
        <taxon>Magnoliopsida</taxon>
        <taxon>eudicotyledons</taxon>
        <taxon>Gunneridae</taxon>
        <taxon>Pentapetalae</taxon>
        <taxon>rosids</taxon>
        <taxon>fabids</taxon>
        <taxon>Fabales</taxon>
        <taxon>Fabaceae</taxon>
        <taxon>Papilionoideae</taxon>
        <taxon>50 kb inversion clade</taxon>
        <taxon>NPAAA clade</taxon>
        <taxon>Hologalegina</taxon>
        <taxon>IRL clade</taxon>
        <taxon>Trifolieae</taxon>
        <taxon>Medicago</taxon>
    </lineage>
</organism>
<feature type="domain" description="Late nodulin" evidence="2">
    <location>
        <begin position="1"/>
        <end position="54"/>
    </location>
</feature>
<dbReference type="GO" id="GO:0046872">
    <property type="term" value="F:metal ion binding"/>
    <property type="evidence" value="ECO:0007669"/>
    <property type="project" value="InterPro"/>
</dbReference>
<dbReference type="HOGENOM" id="CLU_181053_7_2_1"/>
<dbReference type="InterPro" id="IPR009810">
    <property type="entry name" value="Nodulin_late_dom"/>
</dbReference>
<evidence type="ECO:0000259" key="2">
    <source>
        <dbReference type="Pfam" id="PF07127"/>
    </source>
</evidence>
<evidence type="ECO:0000256" key="1">
    <source>
        <dbReference type="SAM" id="Phobius"/>
    </source>
</evidence>
<keyword evidence="1" id="KW-0812">Transmembrane</keyword>
<sequence>MAEIFKFVYSVILFVSLYLFVIYAEKECDTDADCRKKFAGANQHLLWCNNGYCECHTH</sequence>
<dbReference type="EnsemblPlants" id="AES87768">
    <property type="protein sequence ID" value="AES87768"/>
    <property type="gene ID" value="MTR_4g033900"/>
</dbReference>
<dbReference type="Proteomes" id="UP000265566">
    <property type="component" value="Chromosome 4"/>
</dbReference>
<reference evidence="3 6" key="1">
    <citation type="journal article" date="2011" name="Nature">
        <title>The Medicago genome provides insight into the evolution of rhizobial symbioses.</title>
        <authorList>
            <person name="Young N.D."/>
            <person name="Debelle F."/>
            <person name="Oldroyd G.E."/>
            <person name="Geurts R."/>
            <person name="Cannon S.B."/>
            <person name="Udvardi M.K."/>
            <person name="Benedito V.A."/>
            <person name="Mayer K.F."/>
            <person name="Gouzy J."/>
            <person name="Schoof H."/>
            <person name="Van de Peer Y."/>
            <person name="Proost S."/>
            <person name="Cook D.R."/>
            <person name="Meyers B.C."/>
            <person name="Spannagl M."/>
            <person name="Cheung F."/>
            <person name="De Mita S."/>
            <person name="Krishnakumar V."/>
            <person name="Gundlach H."/>
            <person name="Zhou S."/>
            <person name="Mudge J."/>
            <person name="Bharti A.K."/>
            <person name="Murray J.D."/>
            <person name="Naoumkina M.A."/>
            <person name="Rosen B."/>
            <person name="Silverstein K.A."/>
            <person name="Tang H."/>
            <person name="Rombauts S."/>
            <person name="Zhao P.X."/>
            <person name="Zhou P."/>
            <person name="Barbe V."/>
            <person name="Bardou P."/>
            <person name="Bechner M."/>
            <person name="Bellec A."/>
            <person name="Berger A."/>
            <person name="Berges H."/>
            <person name="Bidwell S."/>
            <person name="Bisseling T."/>
            <person name="Choisne N."/>
            <person name="Couloux A."/>
            <person name="Denny R."/>
            <person name="Deshpande S."/>
            <person name="Dai X."/>
            <person name="Doyle J.J."/>
            <person name="Dudez A.M."/>
            <person name="Farmer A.D."/>
            <person name="Fouteau S."/>
            <person name="Franken C."/>
            <person name="Gibelin C."/>
            <person name="Gish J."/>
            <person name="Goldstein S."/>
            <person name="Gonzalez A.J."/>
            <person name="Green P.J."/>
            <person name="Hallab A."/>
            <person name="Hartog M."/>
            <person name="Hua A."/>
            <person name="Humphray S.J."/>
            <person name="Jeong D.H."/>
            <person name="Jing Y."/>
            <person name="Jocker A."/>
            <person name="Kenton S.M."/>
            <person name="Kim D.J."/>
            <person name="Klee K."/>
            <person name="Lai H."/>
            <person name="Lang C."/>
            <person name="Lin S."/>
            <person name="Macmil S.L."/>
            <person name="Magdelenat G."/>
            <person name="Matthews L."/>
            <person name="McCorrison J."/>
            <person name="Monaghan E.L."/>
            <person name="Mun J.H."/>
            <person name="Najar F.Z."/>
            <person name="Nicholson C."/>
            <person name="Noirot C."/>
            <person name="O'Bleness M."/>
            <person name="Paule C.R."/>
            <person name="Poulain J."/>
            <person name="Prion F."/>
            <person name="Qin B."/>
            <person name="Qu C."/>
            <person name="Retzel E.F."/>
            <person name="Riddle C."/>
            <person name="Sallet E."/>
            <person name="Samain S."/>
            <person name="Samson N."/>
            <person name="Sanders I."/>
            <person name="Saurat O."/>
            <person name="Scarpelli C."/>
            <person name="Schiex T."/>
            <person name="Segurens B."/>
            <person name="Severin A.J."/>
            <person name="Sherrier D.J."/>
            <person name="Shi R."/>
            <person name="Sims S."/>
            <person name="Singer S.R."/>
            <person name="Sinharoy S."/>
            <person name="Sterck L."/>
            <person name="Viollet A."/>
            <person name="Wang B.B."/>
            <person name="Wang K."/>
            <person name="Wang M."/>
            <person name="Wang X."/>
            <person name="Warfsmann J."/>
            <person name="Weissenbach J."/>
            <person name="White D.D."/>
            <person name="White J.D."/>
            <person name="Wiley G.B."/>
            <person name="Wincker P."/>
            <person name="Xing Y."/>
            <person name="Yang L."/>
            <person name="Yao Z."/>
            <person name="Ying F."/>
            <person name="Zhai J."/>
            <person name="Zhou L."/>
            <person name="Zuber A."/>
            <person name="Denarie J."/>
            <person name="Dixon R.A."/>
            <person name="May G.D."/>
            <person name="Schwartz D.C."/>
            <person name="Rogers J."/>
            <person name="Quetier F."/>
            <person name="Town C.D."/>
            <person name="Roe B.A."/>
        </authorList>
    </citation>
    <scope>NUCLEOTIDE SEQUENCE [LARGE SCALE GENOMIC DNA]</scope>
    <source>
        <strain evidence="3">A17</strain>
        <strain evidence="5 6">cv. Jemalong A17</strain>
    </source>
</reference>
<accession>G7JPA2</accession>
<protein>
    <submittedName>
        <fullName evidence="3">Nodule Cysteine-Rich (NCR) secreted peptide</fullName>
    </submittedName>
    <submittedName>
        <fullName evidence="4">Putative Late nodulin</fullName>
    </submittedName>
</protein>
<keyword evidence="6" id="KW-1185">Reference proteome</keyword>
<keyword evidence="1" id="KW-1133">Transmembrane helix</keyword>
<dbReference type="Proteomes" id="UP000002051">
    <property type="component" value="Chromosome 4"/>
</dbReference>
<evidence type="ECO:0000313" key="3">
    <source>
        <dbReference type="EMBL" id="AES87768.1"/>
    </source>
</evidence>
<reference evidence="3 6" key="2">
    <citation type="journal article" date="2014" name="BMC Genomics">
        <title>An improved genome release (version Mt4.0) for the model legume Medicago truncatula.</title>
        <authorList>
            <person name="Tang H."/>
            <person name="Krishnakumar V."/>
            <person name="Bidwell S."/>
            <person name="Rosen B."/>
            <person name="Chan A."/>
            <person name="Zhou S."/>
            <person name="Gentzbittel L."/>
            <person name="Childs K.L."/>
            <person name="Yandell M."/>
            <person name="Gundlach H."/>
            <person name="Mayer K.F."/>
            <person name="Schwartz D.C."/>
            <person name="Town C.D."/>
        </authorList>
    </citation>
    <scope>GENOME REANNOTATION</scope>
    <source>
        <strain evidence="5 6">cv. Jemalong A17</strain>
    </source>
</reference>
<gene>
    <name evidence="3" type="ordered locus">MTR_4g033900</name>
    <name evidence="4" type="ORF">MtrunA17_Chr4g0018061</name>
</gene>
<name>G7JPA2_MEDTR</name>
<dbReference type="Pfam" id="PF07127">
    <property type="entry name" value="Nodulin_late"/>
    <property type="match status" value="1"/>
</dbReference>
<dbReference type="EMBL" id="CM001220">
    <property type="protein sequence ID" value="AES87768.1"/>
    <property type="molecule type" value="Genomic_DNA"/>
</dbReference>
<keyword evidence="1" id="KW-0472">Membrane</keyword>
<reference evidence="4" key="4">
    <citation type="journal article" date="2018" name="Nat. Plants">
        <title>Whole-genome landscape of Medicago truncatula symbiotic genes.</title>
        <authorList>
            <person name="Pecrix Y."/>
            <person name="Gamas P."/>
            <person name="Carrere S."/>
        </authorList>
    </citation>
    <scope>NUCLEOTIDE SEQUENCE</scope>
    <source>
        <tissue evidence="4">Leaves</tissue>
    </source>
</reference>
<feature type="transmembrane region" description="Helical" evidence="1">
    <location>
        <begin position="7"/>
        <end position="24"/>
    </location>
</feature>
<dbReference type="AlphaFoldDB" id="G7JPA2"/>
<evidence type="ECO:0000313" key="6">
    <source>
        <dbReference type="Proteomes" id="UP000002051"/>
    </source>
</evidence>
<dbReference type="PaxDb" id="3880-AES87767"/>
<dbReference type="EMBL" id="PSQE01000004">
    <property type="protein sequence ID" value="RHN59790.1"/>
    <property type="molecule type" value="Genomic_DNA"/>
</dbReference>
<reference evidence="5" key="3">
    <citation type="submission" date="2015-04" db="UniProtKB">
        <authorList>
            <consortium name="EnsemblPlants"/>
        </authorList>
    </citation>
    <scope>IDENTIFICATION</scope>
    <source>
        <strain evidence="5">cv. Jemalong A17</strain>
    </source>
</reference>